<dbReference type="AlphaFoldDB" id="X0YW15"/>
<proteinExistence type="predicted"/>
<dbReference type="EMBL" id="BARS01054914">
    <property type="protein sequence ID" value="GAG52503.1"/>
    <property type="molecule type" value="Genomic_DNA"/>
</dbReference>
<comment type="caution">
    <text evidence="1">The sequence shown here is derived from an EMBL/GenBank/DDBJ whole genome shotgun (WGS) entry which is preliminary data.</text>
</comment>
<sequence>MPWTKKSLKDRIKNIIGDRMLIIASNREPYVHIHK</sequence>
<feature type="non-terminal residue" evidence="1">
    <location>
        <position position="35"/>
    </location>
</feature>
<protein>
    <submittedName>
        <fullName evidence="1">Uncharacterized protein</fullName>
    </submittedName>
</protein>
<organism evidence="1">
    <name type="scientific">marine sediment metagenome</name>
    <dbReference type="NCBI Taxonomy" id="412755"/>
    <lineage>
        <taxon>unclassified sequences</taxon>
        <taxon>metagenomes</taxon>
        <taxon>ecological metagenomes</taxon>
    </lineage>
</organism>
<accession>X0YW15</accession>
<name>X0YW15_9ZZZZ</name>
<evidence type="ECO:0000313" key="1">
    <source>
        <dbReference type="EMBL" id="GAG52503.1"/>
    </source>
</evidence>
<gene>
    <name evidence="1" type="ORF">S01H1_81196</name>
</gene>
<reference evidence="1" key="1">
    <citation type="journal article" date="2014" name="Front. Microbiol.">
        <title>High frequency of phylogenetically diverse reductive dehalogenase-homologous genes in deep subseafloor sedimentary metagenomes.</title>
        <authorList>
            <person name="Kawai M."/>
            <person name="Futagami T."/>
            <person name="Toyoda A."/>
            <person name="Takaki Y."/>
            <person name="Nishi S."/>
            <person name="Hori S."/>
            <person name="Arai W."/>
            <person name="Tsubouchi T."/>
            <person name="Morono Y."/>
            <person name="Uchiyama I."/>
            <person name="Ito T."/>
            <person name="Fujiyama A."/>
            <person name="Inagaki F."/>
            <person name="Takami H."/>
        </authorList>
    </citation>
    <scope>NUCLEOTIDE SEQUENCE</scope>
    <source>
        <strain evidence="1">Expedition CK06-06</strain>
    </source>
</reference>